<proteinExistence type="predicted"/>
<feature type="transmembrane region" description="Helical" evidence="3">
    <location>
        <begin position="28"/>
        <end position="46"/>
    </location>
</feature>
<dbReference type="Proteomes" id="UP001596368">
    <property type="component" value="Unassembled WGS sequence"/>
</dbReference>
<name>A0ABD5XP43_9EURY</name>
<dbReference type="GO" id="GO:0030115">
    <property type="term" value="C:S-layer"/>
    <property type="evidence" value="ECO:0007669"/>
    <property type="project" value="UniProtKB-SubCell"/>
</dbReference>
<dbReference type="InterPro" id="IPR026371">
    <property type="entry name" value="PGF_CTERM"/>
</dbReference>
<dbReference type="GeneID" id="81121230"/>
<dbReference type="EMBL" id="JBHSZG010000001">
    <property type="protein sequence ID" value="MFC7136927.1"/>
    <property type="molecule type" value="Genomic_DNA"/>
</dbReference>
<keyword evidence="1" id="KW-0732">Signal</keyword>
<keyword evidence="3" id="KW-0812">Transmembrane</keyword>
<evidence type="ECO:0000256" key="1">
    <source>
        <dbReference type="ARBA" id="ARBA00022729"/>
    </source>
</evidence>
<organism evidence="4 5">
    <name type="scientific">Halobaculum litoreum</name>
    <dbReference type="NCBI Taxonomy" id="3031998"/>
    <lineage>
        <taxon>Archaea</taxon>
        <taxon>Methanobacteriati</taxon>
        <taxon>Methanobacteriota</taxon>
        <taxon>Stenosarchaea group</taxon>
        <taxon>Halobacteria</taxon>
        <taxon>Halobacteriales</taxon>
        <taxon>Haloferacaceae</taxon>
        <taxon>Halobaculum</taxon>
    </lineage>
</organism>
<dbReference type="GO" id="GO:0005886">
    <property type="term" value="C:plasma membrane"/>
    <property type="evidence" value="ECO:0007669"/>
    <property type="project" value="UniProtKB-SubCell"/>
</dbReference>
<gene>
    <name evidence="4" type="ORF">ACFQRB_11475</name>
</gene>
<comment type="caution">
    <text evidence="4">The sequence shown here is derived from an EMBL/GenBank/DDBJ whole genome shotgun (WGS) entry which is preliminary data.</text>
</comment>
<keyword evidence="3" id="KW-0472">Membrane</keyword>
<dbReference type="NCBIfam" id="TIGR04126">
    <property type="entry name" value="PGF_CTERM"/>
    <property type="match status" value="1"/>
</dbReference>
<evidence type="ECO:0000313" key="5">
    <source>
        <dbReference type="Proteomes" id="UP001596368"/>
    </source>
</evidence>
<evidence type="ECO:0000256" key="3">
    <source>
        <dbReference type="SAM" id="Phobius"/>
    </source>
</evidence>
<reference evidence="4 5" key="1">
    <citation type="journal article" date="2019" name="Int. J. Syst. Evol. Microbiol.">
        <title>The Global Catalogue of Microorganisms (GCM) 10K type strain sequencing project: providing services to taxonomists for standard genome sequencing and annotation.</title>
        <authorList>
            <consortium name="The Broad Institute Genomics Platform"/>
            <consortium name="The Broad Institute Genome Sequencing Center for Infectious Disease"/>
            <person name="Wu L."/>
            <person name="Ma J."/>
        </authorList>
    </citation>
    <scope>NUCLEOTIDE SEQUENCE [LARGE SCALE GENOMIC DNA]</scope>
    <source>
        <strain evidence="4 5">DT92</strain>
    </source>
</reference>
<evidence type="ECO:0000313" key="4">
    <source>
        <dbReference type="EMBL" id="MFC7136927.1"/>
    </source>
</evidence>
<protein>
    <submittedName>
        <fullName evidence="4">PGF-CTERM sorting domain-containing protein</fullName>
    </submittedName>
</protein>
<evidence type="ECO:0000256" key="2">
    <source>
        <dbReference type="SAM" id="MobiDB-lite"/>
    </source>
</evidence>
<sequence>MDTATEAMTETEVATETGGEAAETSGPGSSAVLGVVALLGAALLALRRDRTPLRHDRTVFILVILSVRRRIDHEFTRYGPFRRCVRRYPIRESFNT</sequence>
<keyword evidence="5" id="KW-1185">Reference proteome</keyword>
<keyword evidence="3" id="KW-1133">Transmembrane helix</keyword>
<accession>A0ABD5XP43</accession>
<dbReference type="RefSeq" id="WP_284014021.1">
    <property type="nucleotide sequence ID" value="NZ_CP126156.1"/>
</dbReference>
<feature type="region of interest" description="Disordered" evidence="2">
    <location>
        <begin position="1"/>
        <end position="28"/>
    </location>
</feature>
<dbReference type="AlphaFoldDB" id="A0ABD5XP43"/>